<feature type="domain" description="TonB-dependent receptor plug" evidence="13">
    <location>
        <begin position="47"/>
        <end position="151"/>
    </location>
</feature>
<evidence type="ECO:0000313" key="15">
    <source>
        <dbReference type="Proteomes" id="UP001476583"/>
    </source>
</evidence>
<dbReference type="InterPro" id="IPR039426">
    <property type="entry name" value="TonB-dep_rcpt-like"/>
</dbReference>
<dbReference type="Proteomes" id="UP001476583">
    <property type="component" value="Chromosome"/>
</dbReference>
<feature type="region of interest" description="Disordered" evidence="10">
    <location>
        <begin position="205"/>
        <end position="224"/>
    </location>
</feature>
<evidence type="ECO:0000256" key="4">
    <source>
        <dbReference type="ARBA" id="ARBA00022692"/>
    </source>
</evidence>
<evidence type="ECO:0000256" key="8">
    <source>
        <dbReference type="PROSITE-ProRule" id="PRU01360"/>
    </source>
</evidence>
<feature type="chain" id="PRO_5045467645" evidence="11">
    <location>
        <begin position="24"/>
        <end position="690"/>
    </location>
</feature>
<gene>
    <name evidence="14" type="ORF">WG219_02470</name>
</gene>
<keyword evidence="6 8" id="KW-0472">Membrane</keyword>
<reference evidence="14 15" key="1">
    <citation type="submission" date="2024-03" db="EMBL/GenBank/DDBJ databases">
        <title>Complete genome of BD2.</title>
        <authorList>
            <person name="Cao G."/>
        </authorList>
    </citation>
    <scope>NUCLEOTIDE SEQUENCE [LARGE SCALE GENOMIC DNA]</scope>
    <source>
        <strain evidence="14 15">BD2</strain>
    </source>
</reference>
<dbReference type="InterPro" id="IPR036942">
    <property type="entry name" value="Beta-barrel_TonB_sf"/>
</dbReference>
<evidence type="ECO:0000259" key="13">
    <source>
        <dbReference type="Pfam" id="PF07715"/>
    </source>
</evidence>
<dbReference type="InterPro" id="IPR037066">
    <property type="entry name" value="Plug_dom_sf"/>
</dbReference>
<evidence type="ECO:0000259" key="12">
    <source>
        <dbReference type="Pfam" id="PF00593"/>
    </source>
</evidence>
<accession>A0ABZ2RQA9</accession>
<evidence type="ECO:0000313" key="14">
    <source>
        <dbReference type="EMBL" id="WXL26374.1"/>
    </source>
</evidence>
<protein>
    <submittedName>
        <fullName evidence="14">TonB-dependent receptor</fullName>
    </submittedName>
</protein>
<evidence type="ECO:0000256" key="7">
    <source>
        <dbReference type="ARBA" id="ARBA00023237"/>
    </source>
</evidence>
<dbReference type="PANTHER" id="PTHR30069:SF40">
    <property type="entry name" value="TONB-DEPENDENT RECEPTOR NMB0964-RELATED"/>
    <property type="match status" value="1"/>
</dbReference>
<evidence type="ECO:0000256" key="3">
    <source>
        <dbReference type="ARBA" id="ARBA00022452"/>
    </source>
</evidence>
<evidence type="ECO:0000256" key="9">
    <source>
        <dbReference type="RuleBase" id="RU003357"/>
    </source>
</evidence>
<dbReference type="EMBL" id="CP148074">
    <property type="protein sequence ID" value="WXL26374.1"/>
    <property type="molecule type" value="Genomic_DNA"/>
</dbReference>
<proteinExistence type="inferred from homology"/>
<feature type="signal peptide" evidence="11">
    <location>
        <begin position="1"/>
        <end position="23"/>
    </location>
</feature>
<keyword evidence="5 9" id="KW-0798">TonB box</keyword>
<dbReference type="PANTHER" id="PTHR30069">
    <property type="entry name" value="TONB-DEPENDENT OUTER MEMBRANE RECEPTOR"/>
    <property type="match status" value="1"/>
</dbReference>
<sequence>MNCRHPLAYAITLAFLPVTYALADAPQGSLELQSTTVSASALNSSINEMTTPAEVLQGDELVKRRASTIGETLNTLPGVHSSSFGAGASRPVIRGLDGARVKVLSDGVDLGDASTISPDHAVTSEMLLAERIEVLKGPATLLYGGGAIGGVVNVIDKKVPTYVPEKGYEGELELRANSVANQGAGMFGITAGTGNFALRAEGSKRQDNEYEIPGSPSKQAGSFNDTDSYSLGGSFIGERGYIGAAYSEQNIEYGLLAHQHADCHTHGPRDWHCAAHEHGHDDHDEHDHDDHDHDDHDGHDHDHAGVPYIKMKQKRWDLRGELTDPLPGFELAKLRVGHSDYRHDEIEGGEIGTRFDNKSTDARLELTHEPLFGWRGVLGGQTMRRDFEASGEEAYVPPTLTNNHAVFLLEEYTSGDWRYELGLRHEWQDIDAKGARDTNHNGTSISAGAVWTFAPEYSLGFSLSRSQRLPTAEELYANGPHAATRTIELGNEDLDKETSKNAELTLRKFSGRTTFALSVYRNEVDDFIYAADTGHNVGGGYREIEYRQRDAVLTGAEGSVTYALTDKTDVTLFGDHVRGKLKSGGDLPRIPADRLGVRVNQTFTDAISGDVEFYRSQRQNKVADYETETSGYNMLAAGLSYQGKLENTDYQVFLKGDNLLDERIRNHSSFIKDDVLQPGRNFTVGVRLSF</sequence>
<evidence type="ECO:0000256" key="1">
    <source>
        <dbReference type="ARBA" id="ARBA00004571"/>
    </source>
</evidence>
<comment type="subcellular location">
    <subcellularLocation>
        <location evidence="1 8">Cell outer membrane</location>
        <topology evidence="1 8">Multi-pass membrane protein</topology>
    </subcellularLocation>
</comment>
<dbReference type="PROSITE" id="PS52016">
    <property type="entry name" value="TONB_DEPENDENT_REC_3"/>
    <property type="match status" value="1"/>
</dbReference>
<keyword evidence="3 8" id="KW-1134">Transmembrane beta strand</keyword>
<keyword evidence="15" id="KW-1185">Reference proteome</keyword>
<dbReference type="CDD" id="cd01347">
    <property type="entry name" value="ligand_gated_channel"/>
    <property type="match status" value="1"/>
</dbReference>
<keyword evidence="14" id="KW-0675">Receptor</keyword>
<dbReference type="SUPFAM" id="SSF56935">
    <property type="entry name" value="Porins"/>
    <property type="match status" value="1"/>
</dbReference>
<evidence type="ECO:0000256" key="10">
    <source>
        <dbReference type="SAM" id="MobiDB-lite"/>
    </source>
</evidence>
<organism evidence="14 15">
    <name type="scientific">Ectopseudomonas mendocina</name>
    <name type="common">Pseudomonas mendocina</name>
    <dbReference type="NCBI Taxonomy" id="300"/>
    <lineage>
        <taxon>Bacteria</taxon>
        <taxon>Pseudomonadati</taxon>
        <taxon>Pseudomonadota</taxon>
        <taxon>Gammaproteobacteria</taxon>
        <taxon>Pseudomonadales</taxon>
        <taxon>Pseudomonadaceae</taxon>
        <taxon>Ectopseudomonas</taxon>
    </lineage>
</organism>
<dbReference type="Gene3D" id="2.40.170.20">
    <property type="entry name" value="TonB-dependent receptor, beta-barrel domain"/>
    <property type="match status" value="1"/>
</dbReference>
<keyword evidence="4 8" id="KW-0812">Transmembrane</keyword>
<evidence type="ECO:0000256" key="2">
    <source>
        <dbReference type="ARBA" id="ARBA00022448"/>
    </source>
</evidence>
<comment type="similarity">
    <text evidence="8 9">Belongs to the TonB-dependent receptor family.</text>
</comment>
<keyword evidence="7 8" id="KW-0998">Cell outer membrane</keyword>
<dbReference type="InterPro" id="IPR012910">
    <property type="entry name" value="Plug_dom"/>
</dbReference>
<feature type="domain" description="TonB-dependent receptor-like beta-barrel" evidence="12">
    <location>
        <begin position="298"/>
        <end position="659"/>
    </location>
</feature>
<dbReference type="Gene3D" id="2.170.130.10">
    <property type="entry name" value="TonB-dependent receptor, plug domain"/>
    <property type="match status" value="1"/>
</dbReference>
<keyword evidence="11" id="KW-0732">Signal</keyword>
<evidence type="ECO:0000256" key="6">
    <source>
        <dbReference type="ARBA" id="ARBA00023136"/>
    </source>
</evidence>
<name>A0ABZ2RQA9_ECTME</name>
<dbReference type="Pfam" id="PF07715">
    <property type="entry name" value="Plug"/>
    <property type="match status" value="1"/>
</dbReference>
<keyword evidence="2 8" id="KW-0813">Transport</keyword>
<feature type="region of interest" description="Disordered" evidence="10">
    <location>
        <begin position="278"/>
        <end position="304"/>
    </location>
</feature>
<evidence type="ECO:0000256" key="11">
    <source>
        <dbReference type="SAM" id="SignalP"/>
    </source>
</evidence>
<dbReference type="Pfam" id="PF00593">
    <property type="entry name" value="TonB_dep_Rec_b-barrel"/>
    <property type="match status" value="1"/>
</dbReference>
<dbReference type="InterPro" id="IPR000531">
    <property type="entry name" value="Beta-barrel_TonB"/>
</dbReference>
<evidence type="ECO:0000256" key="5">
    <source>
        <dbReference type="ARBA" id="ARBA00023077"/>
    </source>
</evidence>